<reference evidence="1 2" key="1">
    <citation type="journal article" date="2018" name="G3 (Bethesda)">
        <title>Phylogenetic and Phylogenomic Definition of Rhizopus Species.</title>
        <authorList>
            <person name="Gryganskyi A.P."/>
            <person name="Golan J."/>
            <person name="Dolatabadi S."/>
            <person name="Mondo S."/>
            <person name="Robb S."/>
            <person name="Idnurm A."/>
            <person name="Muszewska A."/>
            <person name="Steczkiewicz K."/>
            <person name="Masonjones S."/>
            <person name="Liao H.L."/>
            <person name="Gajdeczka M.T."/>
            <person name="Anike F."/>
            <person name="Vuek A."/>
            <person name="Anishchenko I.M."/>
            <person name="Voigt K."/>
            <person name="de Hoog G.S."/>
            <person name="Smith M.E."/>
            <person name="Heitman J."/>
            <person name="Vilgalys R."/>
            <person name="Stajich J.E."/>
        </authorList>
    </citation>
    <scope>NUCLEOTIDE SEQUENCE [LARGE SCALE GENOMIC DNA]</scope>
    <source>
        <strain evidence="1 2">CBS 357.93</strain>
    </source>
</reference>
<proteinExistence type="predicted"/>
<keyword evidence="2" id="KW-1185">Reference proteome</keyword>
<dbReference type="Proteomes" id="UP000252139">
    <property type="component" value="Unassembled WGS sequence"/>
</dbReference>
<dbReference type="EMBL" id="PJQL01003427">
    <property type="protein sequence ID" value="RCH81455.1"/>
    <property type="molecule type" value="Genomic_DNA"/>
</dbReference>
<name>A0A367IUR9_RHIAZ</name>
<dbReference type="AlphaFoldDB" id="A0A367IUR9"/>
<comment type="caution">
    <text evidence="1">The sequence shown here is derived from an EMBL/GenBank/DDBJ whole genome shotgun (WGS) entry which is preliminary data.</text>
</comment>
<sequence>MPPYSYPITFEEIEAKEWASNTVKGILTDISPVSFESGFTSLEVIHEDNIQGQEKENHKKSLKRMSTLRRSFSFLESSLFRNNNNSEQ</sequence>
<organism evidence="1 2">
    <name type="scientific">Rhizopus azygosporus</name>
    <name type="common">Rhizopus microsporus var. azygosporus</name>
    <dbReference type="NCBI Taxonomy" id="86630"/>
    <lineage>
        <taxon>Eukaryota</taxon>
        <taxon>Fungi</taxon>
        <taxon>Fungi incertae sedis</taxon>
        <taxon>Mucoromycota</taxon>
        <taxon>Mucoromycotina</taxon>
        <taxon>Mucoromycetes</taxon>
        <taxon>Mucorales</taxon>
        <taxon>Mucorineae</taxon>
        <taxon>Rhizopodaceae</taxon>
        <taxon>Rhizopus</taxon>
    </lineage>
</organism>
<protein>
    <submittedName>
        <fullName evidence="1">Uncharacterized protein</fullName>
    </submittedName>
</protein>
<dbReference type="STRING" id="86630.A0A367IUR9"/>
<feature type="non-terminal residue" evidence="1">
    <location>
        <position position="88"/>
    </location>
</feature>
<evidence type="ECO:0000313" key="1">
    <source>
        <dbReference type="EMBL" id="RCH81455.1"/>
    </source>
</evidence>
<accession>A0A367IUR9</accession>
<gene>
    <name evidence="1" type="ORF">CU097_006220</name>
</gene>
<evidence type="ECO:0000313" key="2">
    <source>
        <dbReference type="Proteomes" id="UP000252139"/>
    </source>
</evidence>